<name>A0A161SK62_9BRAD</name>
<dbReference type="EMBL" id="LVYV01000056">
    <property type="protein sequence ID" value="KZD20302.1"/>
    <property type="molecule type" value="Genomic_DNA"/>
</dbReference>
<organism evidence="2 3">
    <name type="scientific">Tardiphaga robiniae</name>
    <dbReference type="NCBI Taxonomy" id="943830"/>
    <lineage>
        <taxon>Bacteria</taxon>
        <taxon>Pseudomonadati</taxon>
        <taxon>Pseudomonadota</taxon>
        <taxon>Alphaproteobacteria</taxon>
        <taxon>Hyphomicrobiales</taxon>
        <taxon>Nitrobacteraceae</taxon>
        <taxon>Tardiphaga</taxon>
    </lineage>
</organism>
<reference evidence="2 3" key="1">
    <citation type="submission" date="2016-03" db="EMBL/GenBank/DDBJ databases">
        <title>Microsymbionts genomes from the relict species Vavilovia formosa (Stev.) Fed.</title>
        <authorList>
            <person name="Kopat V."/>
            <person name="Chirak E."/>
            <person name="Kimeklis A."/>
            <person name="Andronov E."/>
        </authorList>
    </citation>
    <scope>NUCLEOTIDE SEQUENCE [LARGE SCALE GENOMIC DNA]</scope>
    <source>
        <strain evidence="2 3">Vaf07</strain>
    </source>
</reference>
<feature type="chain" id="PRO_5007826433" evidence="1">
    <location>
        <begin position="21"/>
        <end position="111"/>
    </location>
</feature>
<comment type="caution">
    <text evidence="2">The sequence shown here is derived from an EMBL/GenBank/DDBJ whole genome shotgun (WGS) entry which is preliminary data.</text>
</comment>
<gene>
    <name evidence="2" type="ORF">A4A58_18820</name>
</gene>
<dbReference type="Proteomes" id="UP000076574">
    <property type="component" value="Unassembled WGS sequence"/>
</dbReference>
<protein>
    <submittedName>
        <fullName evidence="2">Uncharacterized protein</fullName>
    </submittedName>
</protein>
<dbReference type="AlphaFoldDB" id="A0A161SK62"/>
<keyword evidence="1" id="KW-0732">Signal</keyword>
<sequence length="111" mass="11974">MKQTALALALAAVIASPAYANEIDQMANNLETSCSNHFRKRPNKPSSDSKKFCSCFAGTFTSTISLRELDAANGVVTSEIQEQFERAAEFCGRDVAPSVAQAGRAWILESN</sequence>
<keyword evidence="3" id="KW-1185">Reference proteome</keyword>
<dbReference type="STRING" id="943830.A4A58_18820"/>
<proteinExistence type="predicted"/>
<evidence type="ECO:0000313" key="3">
    <source>
        <dbReference type="Proteomes" id="UP000076574"/>
    </source>
</evidence>
<evidence type="ECO:0000256" key="1">
    <source>
        <dbReference type="SAM" id="SignalP"/>
    </source>
</evidence>
<feature type="signal peptide" evidence="1">
    <location>
        <begin position="1"/>
        <end position="20"/>
    </location>
</feature>
<evidence type="ECO:0000313" key="2">
    <source>
        <dbReference type="EMBL" id="KZD20302.1"/>
    </source>
</evidence>
<accession>A0A161SK62</accession>